<dbReference type="PROSITE" id="PS00397">
    <property type="entry name" value="RECOMBINASES_1"/>
    <property type="match status" value="1"/>
</dbReference>
<comment type="caution">
    <text evidence="9">The sequence shown here is derived from an EMBL/GenBank/DDBJ whole genome shotgun (WGS) entry which is preliminary data.</text>
</comment>
<evidence type="ECO:0000259" key="7">
    <source>
        <dbReference type="PROSITE" id="PS51736"/>
    </source>
</evidence>
<dbReference type="PANTHER" id="PTHR30461:SF2">
    <property type="entry name" value="SERINE RECOMBINASE PINE-RELATED"/>
    <property type="match status" value="1"/>
</dbReference>
<dbReference type="EMBL" id="SDDE01000033">
    <property type="protein sequence ID" value="TCY34651.1"/>
    <property type="molecule type" value="Genomic_DNA"/>
</dbReference>
<dbReference type="GO" id="GO:0015074">
    <property type="term" value="P:DNA integration"/>
    <property type="evidence" value="ECO:0007669"/>
    <property type="project" value="UniProtKB-KW"/>
</dbReference>
<dbReference type="SUPFAM" id="SSF53041">
    <property type="entry name" value="Resolvase-like"/>
    <property type="match status" value="1"/>
</dbReference>
<dbReference type="Pfam" id="PF07508">
    <property type="entry name" value="Recombinase"/>
    <property type="match status" value="1"/>
</dbReference>
<proteinExistence type="predicted"/>
<feature type="active site" description="O-(5'-phospho-DNA)-serine intermediate" evidence="4 5">
    <location>
        <position position="13"/>
    </location>
</feature>
<protein>
    <submittedName>
        <fullName evidence="9">Recombinase family protein</fullName>
    </submittedName>
</protein>
<dbReference type="InterPro" id="IPR011109">
    <property type="entry name" value="DNA_bind_recombinase_dom"/>
</dbReference>
<keyword evidence="3" id="KW-0233">DNA recombination</keyword>
<feature type="coiled-coil region" evidence="6">
    <location>
        <begin position="393"/>
        <end position="452"/>
    </location>
</feature>
<dbReference type="GO" id="GO:0000150">
    <property type="term" value="F:DNA strand exchange activity"/>
    <property type="evidence" value="ECO:0007669"/>
    <property type="project" value="InterPro"/>
</dbReference>
<dbReference type="AlphaFoldDB" id="A0A483REB6"/>
<keyword evidence="2" id="KW-0238">DNA-binding</keyword>
<dbReference type="Pfam" id="PF13408">
    <property type="entry name" value="Zn_ribbon_recom"/>
    <property type="match status" value="1"/>
</dbReference>
<evidence type="ECO:0000256" key="2">
    <source>
        <dbReference type="ARBA" id="ARBA00023125"/>
    </source>
</evidence>
<dbReference type="PROSITE" id="PS51736">
    <property type="entry name" value="RECOMBINASES_3"/>
    <property type="match status" value="1"/>
</dbReference>
<dbReference type="InterPro" id="IPR025827">
    <property type="entry name" value="Zn_ribbon_recom_dom"/>
</dbReference>
<dbReference type="PANTHER" id="PTHR30461">
    <property type="entry name" value="DNA-INVERTASE FROM LAMBDOID PROPHAGE"/>
    <property type="match status" value="1"/>
</dbReference>
<feature type="domain" description="Recombinase" evidence="8">
    <location>
        <begin position="177"/>
        <end position="291"/>
    </location>
</feature>
<evidence type="ECO:0000313" key="9">
    <source>
        <dbReference type="EMBL" id="TCY34651.1"/>
    </source>
</evidence>
<evidence type="ECO:0000256" key="3">
    <source>
        <dbReference type="ARBA" id="ARBA00023172"/>
    </source>
</evidence>
<sequence>MKKIIPYGYLRVSSLEQVRSGGGLEAQDEEVRRYITQKSDVFDIDKMVMMSDEGLSAYSGRNIKEGELGRFLADVDAGLIPAGSALVCYSVDRLSRQNPWVGTQLISTLIGAGIEIHSVAENQILRSDDPVGAIMSTIYLMRANNESVIKSERAKHGYTKRLNESIANNKVLTRQMPRWLYDNDGKYAIDPNMQKVIDFTFDSYIAGQSTGYIAKKLNDMGLKYGDTSWRGSYVAKLIRDERLIGKHIRYSKQIKGVKREIIETIPDFYPVTIDTDKFHIANNMLTSVAKNIRGRTRMTYGDISILRNLFNGVIKCGVCSGETSVVQNTRRKITNGVVTYVPYKTFLRCRNRYELKTCTQGDIRYEVIERAILNHLMGLDITTLLAAPVDNKIERYRTELELCKAEEEELQAIIKERENEGKRPRPQTLKSYEDVADRIDELTQLIESHVEDNFIPHFNVDLDSITDVSNVSERSLIKKGIATIADSICYKRISDFILVEIKYRNLNDKHVLVIDNKNSDLVVNFSIEYYEENKVYLCNSLVMEYDNLSCEFTVSKTTMEDYAHMMNFVDYVSDDESYNAKEFLVKNFTHIKFIDKSNE</sequence>
<dbReference type="GO" id="GO:0003677">
    <property type="term" value="F:DNA binding"/>
    <property type="evidence" value="ECO:0007669"/>
    <property type="project" value="UniProtKB-KW"/>
</dbReference>
<dbReference type="Pfam" id="PF00239">
    <property type="entry name" value="Resolvase"/>
    <property type="match status" value="1"/>
</dbReference>
<reference evidence="9" key="1">
    <citation type="submission" date="2019-01" db="EMBL/GenBank/DDBJ databases">
        <authorList>
            <person name="Lista F."/>
            <person name="Anselmo A."/>
        </authorList>
    </citation>
    <scope>NUCLEOTIDE SEQUENCE</scope>
    <source>
        <strain evidence="9">17R</strain>
    </source>
</reference>
<dbReference type="InterPro" id="IPR050639">
    <property type="entry name" value="SSR_resolvase"/>
</dbReference>
<dbReference type="InterPro" id="IPR006118">
    <property type="entry name" value="Recombinase_CS"/>
</dbReference>
<name>A0A483REB6_KLEPN</name>
<dbReference type="SMART" id="SM00857">
    <property type="entry name" value="Resolvase"/>
    <property type="match status" value="1"/>
</dbReference>
<dbReference type="InterPro" id="IPR006119">
    <property type="entry name" value="Resolv_N"/>
</dbReference>
<dbReference type="Gene3D" id="3.90.1750.20">
    <property type="entry name" value="Putative Large Serine Recombinase, Chain B, Domain 2"/>
    <property type="match status" value="1"/>
</dbReference>
<keyword evidence="1" id="KW-0229">DNA integration</keyword>
<evidence type="ECO:0000256" key="6">
    <source>
        <dbReference type="SAM" id="Coils"/>
    </source>
</evidence>
<feature type="domain" description="Resolvase/invertase-type recombinase catalytic" evidence="7">
    <location>
        <begin position="5"/>
        <end position="165"/>
    </location>
</feature>
<evidence type="ECO:0000259" key="8">
    <source>
        <dbReference type="PROSITE" id="PS51737"/>
    </source>
</evidence>
<evidence type="ECO:0000256" key="1">
    <source>
        <dbReference type="ARBA" id="ARBA00022908"/>
    </source>
</evidence>
<accession>A0A483REB6</accession>
<dbReference type="InterPro" id="IPR038109">
    <property type="entry name" value="DNA_bind_recomb_sf"/>
</dbReference>
<dbReference type="InterPro" id="IPR036162">
    <property type="entry name" value="Resolvase-like_N_sf"/>
</dbReference>
<dbReference type="PROSITE" id="PS51737">
    <property type="entry name" value="RECOMBINASE_DNA_BIND"/>
    <property type="match status" value="1"/>
</dbReference>
<gene>
    <name evidence="9" type="ORF">ETH48_19010</name>
</gene>
<dbReference type="Gene3D" id="3.40.50.1390">
    <property type="entry name" value="Resolvase, N-terminal catalytic domain"/>
    <property type="match status" value="1"/>
</dbReference>
<evidence type="ECO:0000256" key="5">
    <source>
        <dbReference type="PROSITE-ProRule" id="PRU10137"/>
    </source>
</evidence>
<organism evidence="9">
    <name type="scientific">Klebsiella pneumoniae</name>
    <dbReference type="NCBI Taxonomy" id="573"/>
    <lineage>
        <taxon>Bacteria</taxon>
        <taxon>Pseudomonadati</taxon>
        <taxon>Pseudomonadota</taxon>
        <taxon>Gammaproteobacteria</taxon>
        <taxon>Enterobacterales</taxon>
        <taxon>Enterobacteriaceae</taxon>
        <taxon>Klebsiella/Raoultella group</taxon>
        <taxon>Klebsiella</taxon>
        <taxon>Klebsiella pneumoniae complex</taxon>
    </lineage>
</organism>
<keyword evidence="6" id="KW-0175">Coiled coil</keyword>
<evidence type="ECO:0000256" key="4">
    <source>
        <dbReference type="PIRSR" id="PIRSR606118-50"/>
    </source>
</evidence>
<dbReference type="CDD" id="cd00338">
    <property type="entry name" value="Ser_Recombinase"/>
    <property type="match status" value="1"/>
</dbReference>